<gene>
    <name evidence="1" type="ORF">RchiOBHm_Chr6g0263341</name>
</gene>
<proteinExistence type="predicted"/>
<sequence length="92" mass="10735">MEAVATSIPFEHYKKTIYLLSVRLIWKEQVSHLDLDVSYLLWIVIHSRVWNMVVNRIQSVKGTVVIDVFFVINPLTMKLGQEPWQTTSCRSS</sequence>
<evidence type="ECO:0000313" key="2">
    <source>
        <dbReference type="Proteomes" id="UP000238479"/>
    </source>
</evidence>
<comment type="caution">
    <text evidence="1">The sequence shown here is derived from an EMBL/GenBank/DDBJ whole genome shotgun (WGS) entry which is preliminary data.</text>
</comment>
<organism evidence="1 2">
    <name type="scientific">Rosa chinensis</name>
    <name type="common">China rose</name>
    <dbReference type="NCBI Taxonomy" id="74649"/>
    <lineage>
        <taxon>Eukaryota</taxon>
        <taxon>Viridiplantae</taxon>
        <taxon>Streptophyta</taxon>
        <taxon>Embryophyta</taxon>
        <taxon>Tracheophyta</taxon>
        <taxon>Spermatophyta</taxon>
        <taxon>Magnoliopsida</taxon>
        <taxon>eudicotyledons</taxon>
        <taxon>Gunneridae</taxon>
        <taxon>Pentapetalae</taxon>
        <taxon>rosids</taxon>
        <taxon>fabids</taxon>
        <taxon>Rosales</taxon>
        <taxon>Rosaceae</taxon>
        <taxon>Rosoideae</taxon>
        <taxon>Rosoideae incertae sedis</taxon>
        <taxon>Rosa</taxon>
    </lineage>
</organism>
<name>A0A2P6PNW7_ROSCH</name>
<dbReference type="EMBL" id="PDCK01000044">
    <property type="protein sequence ID" value="PRQ23618.1"/>
    <property type="molecule type" value="Genomic_DNA"/>
</dbReference>
<dbReference type="AlphaFoldDB" id="A0A2P6PNW7"/>
<dbReference type="Gramene" id="PRQ23618">
    <property type="protein sequence ID" value="PRQ23618"/>
    <property type="gene ID" value="RchiOBHm_Chr6g0263341"/>
</dbReference>
<dbReference type="EC" id="3.4.25.1" evidence="1"/>
<protein>
    <submittedName>
        <fullName evidence="1">Putative proteasome endopeptidase complex</fullName>
        <ecNumber evidence="1">3.4.25.1</ecNumber>
    </submittedName>
</protein>
<dbReference type="STRING" id="74649.A0A2P6PNW7"/>
<evidence type="ECO:0000313" key="1">
    <source>
        <dbReference type="EMBL" id="PRQ23618.1"/>
    </source>
</evidence>
<dbReference type="Proteomes" id="UP000238479">
    <property type="component" value="Chromosome 6"/>
</dbReference>
<dbReference type="GO" id="GO:0016787">
    <property type="term" value="F:hydrolase activity"/>
    <property type="evidence" value="ECO:0007669"/>
    <property type="project" value="UniProtKB-KW"/>
</dbReference>
<accession>A0A2P6PNW7</accession>
<keyword evidence="1" id="KW-0647">Proteasome</keyword>
<keyword evidence="2" id="KW-1185">Reference proteome</keyword>
<keyword evidence="1" id="KW-0378">Hydrolase</keyword>
<reference evidence="1 2" key="1">
    <citation type="journal article" date="2018" name="Nat. Genet.">
        <title>The Rosa genome provides new insights in the design of modern roses.</title>
        <authorList>
            <person name="Bendahmane M."/>
        </authorList>
    </citation>
    <scope>NUCLEOTIDE SEQUENCE [LARGE SCALE GENOMIC DNA]</scope>
    <source>
        <strain evidence="2">cv. Old Blush</strain>
    </source>
</reference>
<dbReference type="GO" id="GO:0000502">
    <property type="term" value="C:proteasome complex"/>
    <property type="evidence" value="ECO:0007669"/>
    <property type="project" value="UniProtKB-KW"/>
</dbReference>